<dbReference type="RefSeq" id="WP_379859067.1">
    <property type="nucleotide sequence ID" value="NZ_JBHZQA010000014.1"/>
</dbReference>
<evidence type="ECO:0000256" key="1">
    <source>
        <dbReference type="SAM" id="Phobius"/>
    </source>
</evidence>
<reference evidence="2 3" key="1">
    <citation type="submission" date="2024-06" db="EMBL/GenBank/DDBJ databases">
        <title>Flavobacterium spp. isolated from glacier.</title>
        <authorList>
            <person name="Han D."/>
        </authorList>
    </citation>
    <scope>NUCLEOTIDE SEQUENCE [LARGE SCALE GENOMIC DNA]</scope>
    <source>
        <strain evidence="2 3">LB3P45</strain>
    </source>
</reference>
<protein>
    <submittedName>
        <fullName evidence="2">Uncharacterized protein</fullName>
    </submittedName>
</protein>
<gene>
    <name evidence="2" type="ORF">ACFX5D_15250</name>
</gene>
<evidence type="ECO:0000313" key="3">
    <source>
        <dbReference type="Proteomes" id="UP001600039"/>
    </source>
</evidence>
<evidence type="ECO:0000313" key="2">
    <source>
        <dbReference type="EMBL" id="MFE3849320.1"/>
    </source>
</evidence>
<keyword evidence="1" id="KW-0472">Membrane</keyword>
<proteinExistence type="predicted"/>
<dbReference type="EMBL" id="JBHZQA010000014">
    <property type="protein sequence ID" value="MFE3849320.1"/>
    <property type="molecule type" value="Genomic_DNA"/>
</dbReference>
<feature type="transmembrane region" description="Helical" evidence="1">
    <location>
        <begin position="57"/>
        <end position="77"/>
    </location>
</feature>
<keyword evidence="1" id="KW-0812">Transmembrane</keyword>
<sequence>MKQLKKNAGVRTFTPYYINTGMFDVVKSVVPTLNPDKVAQKIITAIEHQRFFLSIPWSVGFVQFFRWVVLLSFLLGFKAKSWAYVRQCIISNEGNNVIPIFIFKPKHLRKQAYNTKKLFLSFEKKSRFKINKAAFAFI</sequence>
<comment type="caution">
    <text evidence="2">The sequence shown here is derived from an EMBL/GenBank/DDBJ whole genome shotgun (WGS) entry which is preliminary data.</text>
</comment>
<keyword evidence="1" id="KW-1133">Transmembrane helix</keyword>
<keyword evidence="3" id="KW-1185">Reference proteome</keyword>
<dbReference type="Proteomes" id="UP001600039">
    <property type="component" value="Unassembled WGS sequence"/>
</dbReference>
<name>A0ABW6HRA8_9FLAO</name>
<accession>A0ABW6HRA8</accession>
<organism evidence="2 3">
    <name type="scientific">Flavobacterium fructosi</name>
    <dbReference type="NCBI Taxonomy" id="3230416"/>
    <lineage>
        <taxon>Bacteria</taxon>
        <taxon>Pseudomonadati</taxon>
        <taxon>Bacteroidota</taxon>
        <taxon>Flavobacteriia</taxon>
        <taxon>Flavobacteriales</taxon>
        <taxon>Flavobacteriaceae</taxon>
        <taxon>Flavobacterium</taxon>
    </lineage>
</organism>